<dbReference type="OrthoDB" id="9122109at2"/>
<name>A0A327X6C5_9GAMM</name>
<organism evidence="9 11">
    <name type="scientific">Aliidiomarina maris</name>
    <dbReference type="NCBI Taxonomy" id="531312"/>
    <lineage>
        <taxon>Bacteria</taxon>
        <taxon>Pseudomonadati</taxon>
        <taxon>Pseudomonadota</taxon>
        <taxon>Gammaproteobacteria</taxon>
        <taxon>Alteromonadales</taxon>
        <taxon>Idiomarinaceae</taxon>
        <taxon>Aliidiomarina</taxon>
    </lineage>
</organism>
<dbReference type="GO" id="GO:0000156">
    <property type="term" value="F:phosphorelay response regulator activity"/>
    <property type="evidence" value="ECO:0007669"/>
    <property type="project" value="TreeGrafter"/>
</dbReference>
<dbReference type="PROSITE" id="PS50109">
    <property type="entry name" value="HIS_KIN"/>
    <property type="match status" value="1"/>
</dbReference>
<keyword evidence="7" id="KW-0902">Two-component regulatory system</keyword>
<evidence type="ECO:0000256" key="2">
    <source>
        <dbReference type="ARBA" id="ARBA00012438"/>
    </source>
</evidence>
<proteinExistence type="predicted"/>
<dbReference type="PANTHER" id="PTHR42878">
    <property type="entry name" value="TWO-COMPONENT HISTIDINE KINASE"/>
    <property type="match status" value="1"/>
</dbReference>
<keyword evidence="12" id="KW-1185">Reference proteome</keyword>
<comment type="caution">
    <text evidence="9">The sequence shown here is derived from an EMBL/GenBank/DDBJ whole genome shotgun (WGS) entry which is preliminary data.</text>
</comment>
<dbReference type="GO" id="GO:0030295">
    <property type="term" value="F:protein kinase activator activity"/>
    <property type="evidence" value="ECO:0007669"/>
    <property type="project" value="TreeGrafter"/>
</dbReference>
<keyword evidence="3" id="KW-0808">Transferase</keyword>
<dbReference type="GO" id="GO:0005524">
    <property type="term" value="F:ATP binding"/>
    <property type="evidence" value="ECO:0007669"/>
    <property type="project" value="UniProtKB-KW"/>
</dbReference>
<keyword evidence="6 10" id="KW-0067">ATP-binding</keyword>
<dbReference type="PRINTS" id="PR00344">
    <property type="entry name" value="BCTRLSENSOR"/>
</dbReference>
<dbReference type="SMART" id="SM00387">
    <property type="entry name" value="HATPase_c"/>
    <property type="match status" value="1"/>
</dbReference>
<evidence type="ECO:0000313" key="11">
    <source>
        <dbReference type="Proteomes" id="UP000249203"/>
    </source>
</evidence>
<dbReference type="EMBL" id="PIPK01000001">
    <property type="protein sequence ID" value="RUO28546.1"/>
    <property type="molecule type" value="Genomic_DNA"/>
</dbReference>
<accession>A0A327X6C5</accession>
<dbReference type="InterPro" id="IPR036890">
    <property type="entry name" value="HATPase_C_sf"/>
</dbReference>
<evidence type="ECO:0000256" key="7">
    <source>
        <dbReference type="ARBA" id="ARBA00023012"/>
    </source>
</evidence>
<keyword evidence="5 9" id="KW-0418">Kinase</keyword>
<evidence type="ECO:0000256" key="1">
    <source>
        <dbReference type="ARBA" id="ARBA00000085"/>
    </source>
</evidence>
<evidence type="ECO:0000313" key="10">
    <source>
        <dbReference type="EMBL" id="RUO28546.1"/>
    </source>
</evidence>
<evidence type="ECO:0000313" key="9">
    <source>
        <dbReference type="EMBL" id="RAK01728.1"/>
    </source>
</evidence>
<gene>
    <name evidence="9" type="ORF">B0I24_101355</name>
    <name evidence="10" type="ORF">CWE07_01715</name>
</gene>
<keyword evidence="4" id="KW-0547">Nucleotide-binding</keyword>
<dbReference type="AlphaFoldDB" id="A0A327X6C5"/>
<sequence>MLNQEATSRAVHSSDAQQQGIDFATILSAAAHDMKNSLQLQLQQMQTLANQLEGSEQALTLADMYYETLRLNVSLTQLLNLYRQEATTIVLSLERCIIEELIEDIVADTEFYARHHQITVHAEVDDGLEGFIDQQVVAVLLQDVVANAIRYASSRVVITAKALQQGVTIQVADDGEGYPEHVITRYTPSQSQPSPTNLASGRTGLGLYFAQRIAQSHQRQQQLGEITLTNDNGGIFTLYLP</sequence>
<dbReference type="PANTHER" id="PTHR42878:SF7">
    <property type="entry name" value="SENSOR HISTIDINE KINASE GLRK"/>
    <property type="match status" value="1"/>
</dbReference>
<evidence type="ECO:0000256" key="6">
    <source>
        <dbReference type="ARBA" id="ARBA00022840"/>
    </source>
</evidence>
<dbReference type="EMBL" id="QLMD01000001">
    <property type="protein sequence ID" value="RAK01728.1"/>
    <property type="molecule type" value="Genomic_DNA"/>
</dbReference>
<protein>
    <recommendedName>
        <fullName evidence="2">histidine kinase</fullName>
        <ecNumber evidence="2">2.7.13.3</ecNumber>
    </recommendedName>
</protein>
<evidence type="ECO:0000313" key="12">
    <source>
        <dbReference type="Proteomes" id="UP000287865"/>
    </source>
</evidence>
<dbReference type="Gene3D" id="3.30.565.10">
    <property type="entry name" value="Histidine kinase-like ATPase, C-terminal domain"/>
    <property type="match status" value="1"/>
</dbReference>
<reference evidence="10 12" key="1">
    <citation type="journal article" date="2018" name="Front. Microbiol.">
        <title>Genome-Based Analysis Reveals the Taxonomy and Diversity of the Family Idiomarinaceae.</title>
        <authorList>
            <person name="Liu Y."/>
            <person name="Lai Q."/>
            <person name="Shao Z."/>
        </authorList>
    </citation>
    <scope>NUCLEOTIDE SEQUENCE [LARGE SCALE GENOMIC DNA]</scope>
    <source>
        <strain evidence="10 12">CF12-14</strain>
    </source>
</reference>
<comment type="catalytic activity">
    <reaction evidence="1">
        <text>ATP + protein L-histidine = ADP + protein N-phospho-L-histidine.</text>
        <dbReference type="EC" id="2.7.13.3"/>
    </reaction>
</comment>
<dbReference type="GO" id="GO:0004673">
    <property type="term" value="F:protein histidine kinase activity"/>
    <property type="evidence" value="ECO:0007669"/>
    <property type="project" value="UniProtKB-EC"/>
</dbReference>
<evidence type="ECO:0000256" key="4">
    <source>
        <dbReference type="ARBA" id="ARBA00022741"/>
    </source>
</evidence>
<dbReference type="GO" id="GO:0007234">
    <property type="term" value="P:osmosensory signaling via phosphorelay pathway"/>
    <property type="evidence" value="ECO:0007669"/>
    <property type="project" value="TreeGrafter"/>
</dbReference>
<dbReference type="Proteomes" id="UP000287865">
    <property type="component" value="Unassembled WGS sequence"/>
</dbReference>
<dbReference type="RefSeq" id="WP_111568201.1">
    <property type="nucleotide sequence ID" value="NZ_PIPK01000001.1"/>
</dbReference>
<dbReference type="EC" id="2.7.13.3" evidence="2"/>
<evidence type="ECO:0000256" key="3">
    <source>
        <dbReference type="ARBA" id="ARBA00022679"/>
    </source>
</evidence>
<evidence type="ECO:0000256" key="5">
    <source>
        <dbReference type="ARBA" id="ARBA00022777"/>
    </source>
</evidence>
<reference evidence="9 11" key="2">
    <citation type="submission" date="2018-06" db="EMBL/GenBank/DDBJ databases">
        <title>Genomic Encyclopedia of Type Strains, Phase III (KMG-III): the genomes of soil and plant-associated and newly described type strains.</title>
        <authorList>
            <person name="Whitman W."/>
        </authorList>
    </citation>
    <scope>NUCLEOTIDE SEQUENCE [LARGE SCALE GENOMIC DNA]</scope>
    <source>
        <strain evidence="9 11">CGMCC 1.15366</strain>
    </source>
</reference>
<feature type="domain" description="Histidine kinase" evidence="8">
    <location>
        <begin position="29"/>
        <end position="241"/>
    </location>
</feature>
<dbReference type="Proteomes" id="UP000249203">
    <property type="component" value="Unassembled WGS sequence"/>
</dbReference>
<dbReference type="InterPro" id="IPR003594">
    <property type="entry name" value="HATPase_dom"/>
</dbReference>
<dbReference type="SUPFAM" id="SSF55874">
    <property type="entry name" value="ATPase domain of HSP90 chaperone/DNA topoisomerase II/histidine kinase"/>
    <property type="match status" value="1"/>
</dbReference>
<dbReference type="InterPro" id="IPR005467">
    <property type="entry name" value="His_kinase_dom"/>
</dbReference>
<evidence type="ECO:0000259" key="8">
    <source>
        <dbReference type="PROSITE" id="PS50109"/>
    </source>
</evidence>
<dbReference type="InterPro" id="IPR004358">
    <property type="entry name" value="Sig_transdc_His_kin-like_C"/>
</dbReference>
<dbReference type="InterPro" id="IPR050351">
    <property type="entry name" value="BphY/WalK/GraS-like"/>
</dbReference>
<dbReference type="Pfam" id="PF02518">
    <property type="entry name" value="HATPase_c"/>
    <property type="match status" value="1"/>
</dbReference>